<evidence type="ECO:0000259" key="2">
    <source>
        <dbReference type="Pfam" id="PF07589"/>
    </source>
</evidence>
<protein>
    <submittedName>
        <fullName evidence="3">PEP-CTERM sorting domain-containing protein</fullName>
    </submittedName>
</protein>
<dbReference type="NCBIfam" id="TIGR02595">
    <property type="entry name" value="PEP_CTERM"/>
    <property type="match status" value="1"/>
</dbReference>
<evidence type="ECO:0000256" key="1">
    <source>
        <dbReference type="SAM" id="SignalP"/>
    </source>
</evidence>
<evidence type="ECO:0000313" key="3">
    <source>
        <dbReference type="EMBL" id="MEO3714867.1"/>
    </source>
</evidence>
<organism evidence="3 4">
    <name type="scientific">Roseateles flavus</name>
    <dbReference type="NCBI Taxonomy" id="3149041"/>
    <lineage>
        <taxon>Bacteria</taxon>
        <taxon>Pseudomonadati</taxon>
        <taxon>Pseudomonadota</taxon>
        <taxon>Betaproteobacteria</taxon>
        <taxon>Burkholderiales</taxon>
        <taxon>Sphaerotilaceae</taxon>
        <taxon>Roseateles</taxon>
    </lineage>
</organism>
<feature type="signal peptide" evidence="1">
    <location>
        <begin position="1"/>
        <end position="21"/>
    </location>
</feature>
<name>A0ABV0GIT7_9BURK</name>
<keyword evidence="4" id="KW-1185">Reference proteome</keyword>
<feature type="domain" description="Ice-binding protein C-terminal" evidence="2">
    <location>
        <begin position="139"/>
        <end position="161"/>
    </location>
</feature>
<gene>
    <name evidence="3" type="ORF">ABDJ40_19035</name>
</gene>
<reference evidence="3 4" key="1">
    <citation type="submission" date="2024-05" db="EMBL/GenBank/DDBJ databases">
        <title>Roseateles sp. 2.12 16S ribosomal RNA gene Genome sequencing and assembly.</title>
        <authorList>
            <person name="Woo H."/>
        </authorList>
    </citation>
    <scope>NUCLEOTIDE SEQUENCE [LARGE SCALE GENOMIC DNA]</scope>
    <source>
        <strain evidence="3 4">2.12</strain>
    </source>
</reference>
<proteinExistence type="predicted"/>
<keyword evidence="1" id="KW-0732">Signal</keyword>
<dbReference type="Pfam" id="PF07589">
    <property type="entry name" value="PEP-CTERM"/>
    <property type="match status" value="1"/>
</dbReference>
<dbReference type="InterPro" id="IPR013424">
    <property type="entry name" value="Ice-binding_C"/>
</dbReference>
<comment type="caution">
    <text evidence="3">The sequence shown here is derived from an EMBL/GenBank/DDBJ whole genome shotgun (WGS) entry which is preliminary data.</text>
</comment>
<sequence length="164" mass="17195">MSIKTFVAAAAFAGFAPLVHADPVYTPLSPTAAGVDFSVLGLAKGAFTQYYSFNVLTKQTYHGELHTFSKVEDDVHISSIVLSNGVQSFAFTPAAALSTGTEFWKLAPVDLSAGEWHLTISGVDTVKKAAGNFQGFLHVPEPGSLALAGLAAAALVGARRRRQA</sequence>
<dbReference type="Proteomes" id="UP001462640">
    <property type="component" value="Unassembled WGS sequence"/>
</dbReference>
<feature type="chain" id="PRO_5047103796" evidence="1">
    <location>
        <begin position="22"/>
        <end position="164"/>
    </location>
</feature>
<accession>A0ABV0GIT7</accession>
<evidence type="ECO:0000313" key="4">
    <source>
        <dbReference type="Proteomes" id="UP001462640"/>
    </source>
</evidence>
<dbReference type="RefSeq" id="WP_347611968.1">
    <property type="nucleotide sequence ID" value="NZ_JBDPZC010000010.1"/>
</dbReference>
<dbReference type="EMBL" id="JBDPZC010000010">
    <property type="protein sequence ID" value="MEO3714867.1"/>
    <property type="molecule type" value="Genomic_DNA"/>
</dbReference>